<reference evidence="1 2" key="1">
    <citation type="submission" date="2020-03" db="EMBL/GenBank/DDBJ databases">
        <title>Whole genome shotgun sequence of Phytohabitans rumicis NBRC 108638.</title>
        <authorList>
            <person name="Komaki H."/>
            <person name="Tamura T."/>
        </authorList>
    </citation>
    <scope>NUCLEOTIDE SEQUENCE [LARGE SCALE GENOMIC DNA]</scope>
    <source>
        <strain evidence="1 2">NBRC 108638</strain>
    </source>
</reference>
<organism evidence="1 2">
    <name type="scientific">Phytohabitans rumicis</name>
    <dbReference type="NCBI Taxonomy" id="1076125"/>
    <lineage>
        <taxon>Bacteria</taxon>
        <taxon>Bacillati</taxon>
        <taxon>Actinomycetota</taxon>
        <taxon>Actinomycetes</taxon>
        <taxon>Micromonosporales</taxon>
        <taxon>Micromonosporaceae</taxon>
    </lineage>
</organism>
<dbReference type="RefSeq" id="WP_173078629.1">
    <property type="nucleotide sequence ID" value="NZ_BAABJB010000004.1"/>
</dbReference>
<dbReference type="AlphaFoldDB" id="A0A6V8L9V8"/>
<gene>
    <name evidence="1" type="ORF">Prum_052230</name>
</gene>
<accession>A0A6V8L9V8</accession>
<dbReference type="EMBL" id="BLPG01000001">
    <property type="protein sequence ID" value="GFJ91581.1"/>
    <property type="molecule type" value="Genomic_DNA"/>
</dbReference>
<evidence type="ECO:0000313" key="1">
    <source>
        <dbReference type="EMBL" id="GFJ91581.1"/>
    </source>
</evidence>
<protein>
    <submittedName>
        <fullName evidence="1">Uncharacterized protein</fullName>
    </submittedName>
</protein>
<sequence>MNLNDVIEEIGAQVGAIAGLRMFDFPPDNLHPPSAWIGYPEDYTFDKTYGRGSDSINSLPLIVAVARVSDRAGRELVGAYVNGSGATSIKAVVEARNNGANGGWAAFDDVQVTGVTFDILTRGGTDYLAALFLLNITGPGST</sequence>
<keyword evidence="2" id="KW-1185">Reference proteome</keyword>
<proteinExistence type="predicted"/>
<dbReference type="Proteomes" id="UP000482960">
    <property type="component" value="Unassembled WGS sequence"/>
</dbReference>
<reference evidence="1 2" key="2">
    <citation type="submission" date="2020-03" db="EMBL/GenBank/DDBJ databases">
        <authorList>
            <person name="Ichikawa N."/>
            <person name="Kimura A."/>
            <person name="Kitahashi Y."/>
            <person name="Uohara A."/>
        </authorList>
    </citation>
    <scope>NUCLEOTIDE SEQUENCE [LARGE SCALE GENOMIC DNA]</scope>
    <source>
        <strain evidence="1 2">NBRC 108638</strain>
    </source>
</reference>
<comment type="caution">
    <text evidence="1">The sequence shown here is derived from an EMBL/GenBank/DDBJ whole genome shotgun (WGS) entry which is preliminary data.</text>
</comment>
<name>A0A6V8L9V8_9ACTN</name>
<evidence type="ECO:0000313" key="2">
    <source>
        <dbReference type="Proteomes" id="UP000482960"/>
    </source>
</evidence>